<protein>
    <recommendedName>
        <fullName evidence="7">HAT C-terminal dimerisation domain-containing protein</fullName>
    </recommendedName>
</protein>
<feature type="compositionally biased region" description="Basic and acidic residues" evidence="6">
    <location>
        <begin position="781"/>
        <end position="792"/>
    </location>
</feature>
<evidence type="ECO:0000259" key="7">
    <source>
        <dbReference type="Pfam" id="PF05699"/>
    </source>
</evidence>
<evidence type="ECO:0000256" key="1">
    <source>
        <dbReference type="ARBA" id="ARBA00004123"/>
    </source>
</evidence>
<dbReference type="PANTHER" id="PTHR46481">
    <property type="entry name" value="ZINC FINGER BED DOMAIN-CONTAINING PROTEIN 4"/>
    <property type="match status" value="1"/>
</dbReference>
<evidence type="ECO:0000256" key="4">
    <source>
        <dbReference type="ARBA" id="ARBA00022833"/>
    </source>
</evidence>
<dbReference type="Proteomes" id="UP000091967">
    <property type="component" value="Unassembled WGS sequence"/>
</dbReference>
<evidence type="ECO:0000313" key="9">
    <source>
        <dbReference type="Proteomes" id="UP000091967"/>
    </source>
</evidence>
<accession>A0A1B8A5I4</accession>
<reference evidence="8 9" key="1">
    <citation type="submission" date="2016-06" db="EMBL/GenBank/DDBJ databases">
        <title>Living apart together: crosstalk between the core and supernumerary genomes in a fungal plant pathogen.</title>
        <authorList>
            <person name="Vanheule A."/>
            <person name="Audenaert K."/>
            <person name="Warris S."/>
            <person name="Van De Geest H."/>
            <person name="Schijlen E."/>
            <person name="Hofte M."/>
            <person name="De Saeger S."/>
            <person name="Haesaert G."/>
            <person name="Waalwijk C."/>
            <person name="Van Der Lee T."/>
        </authorList>
    </citation>
    <scope>NUCLEOTIDE SEQUENCE [LARGE SCALE GENOMIC DNA]</scope>
    <source>
        <strain evidence="8 9">2516</strain>
    </source>
</reference>
<keyword evidence="5" id="KW-0539">Nucleus</keyword>
<dbReference type="SUPFAM" id="SSF53098">
    <property type="entry name" value="Ribonuclease H-like"/>
    <property type="match status" value="1"/>
</dbReference>
<dbReference type="PANTHER" id="PTHR46481:SF10">
    <property type="entry name" value="ZINC FINGER BED DOMAIN-CONTAINING PROTEIN 39"/>
    <property type="match status" value="1"/>
</dbReference>
<dbReference type="GO" id="GO:0005634">
    <property type="term" value="C:nucleus"/>
    <property type="evidence" value="ECO:0007669"/>
    <property type="project" value="UniProtKB-SubCell"/>
</dbReference>
<dbReference type="InterPro" id="IPR008906">
    <property type="entry name" value="HATC_C_dom"/>
</dbReference>
<name>A0A1B8A5I4_FUSPO</name>
<dbReference type="AlphaFoldDB" id="A0A1B8A5I4"/>
<feature type="domain" description="HAT C-terminal dimerisation" evidence="7">
    <location>
        <begin position="671"/>
        <end position="754"/>
    </location>
</feature>
<keyword evidence="9" id="KW-1185">Reference proteome</keyword>
<comment type="subcellular location">
    <subcellularLocation>
        <location evidence="1">Nucleus</location>
    </subcellularLocation>
</comment>
<dbReference type="InterPro" id="IPR012337">
    <property type="entry name" value="RNaseH-like_sf"/>
</dbReference>
<organism evidence="8 9">
    <name type="scientific">Fusarium poae</name>
    <dbReference type="NCBI Taxonomy" id="36050"/>
    <lineage>
        <taxon>Eukaryota</taxon>
        <taxon>Fungi</taxon>
        <taxon>Dikarya</taxon>
        <taxon>Ascomycota</taxon>
        <taxon>Pezizomycotina</taxon>
        <taxon>Sordariomycetes</taxon>
        <taxon>Hypocreomycetidae</taxon>
        <taxon>Hypocreales</taxon>
        <taxon>Nectriaceae</taxon>
        <taxon>Fusarium</taxon>
    </lineage>
</organism>
<dbReference type="InterPro" id="IPR052035">
    <property type="entry name" value="ZnF_BED_domain_contain"/>
</dbReference>
<feature type="region of interest" description="Disordered" evidence="6">
    <location>
        <begin position="773"/>
        <end position="793"/>
    </location>
</feature>
<dbReference type="GO" id="GO:0046983">
    <property type="term" value="F:protein dimerization activity"/>
    <property type="evidence" value="ECO:0007669"/>
    <property type="project" value="InterPro"/>
</dbReference>
<dbReference type="EMBL" id="LYXU01000138">
    <property type="protein sequence ID" value="OBS15721.1"/>
    <property type="molecule type" value="Genomic_DNA"/>
</dbReference>
<gene>
    <name evidence="8" type="ORF">FPOA_13504</name>
</gene>
<evidence type="ECO:0000256" key="3">
    <source>
        <dbReference type="ARBA" id="ARBA00022771"/>
    </source>
</evidence>
<keyword evidence="3" id="KW-0863">Zinc-finger</keyword>
<proteinExistence type="predicted"/>
<dbReference type="Pfam" id="PF05699">
    <property type="entry name" value="Dimer_Tnp_hAT"/>
    <property type="match status" value="1"/>
</dbReference>
<evidence type="ECO:0000256" key="5">
    <source>
        <dbReference type="ARBA" id="ARBA00023242"/>
    </source>
</evidence>
<dbReference type="GO" id="GO:0008270">
    <property type="term" value="F:zinc ion binding"/>
    <property type="evidence" value="ECO:0007669"/>
    <property type="project" value="UniProtKB-KW"/>
</dbReference>
<evidence type="ECO:0000256" key="2">
    <source>
        <dbReference type="ARBA" id="ARBA00022723"/>
    </source>
</evidence>
<keyword evidence="2" id="KW-0479">Metal-binding</keyword>
<evidence type="ECO:0000313" key="8">
    <source>
        <dbReference type="EMBL" id="OBS15721.1"/>
    </source>
</evidence>
<evidence type="ECO:0000256" key="6">
    <source>
        <dbReference type="SAM" id="MobiDB-lite"/>
    </source>
</evidence>
<keyword evidence="4" id="KW-0862">Zinc</keyword>
<comment type="caution">
    <text evidence="8">The sequence shown here is derived from an EMBL/GenBank/DDBJ whole genome shotgun (WGS) entry which is preliminary data.</text>
</comment>
<sequence>MAAPTITHFFSRSSNRSSESDNVVLAPESINNTGSRDPDALIQPDEFKLQGEQYTRCSVIARGPRSTKKRTSVIWLYGEDLQSKRDRKRVWYCYLCEKQRRQQELPAVSNGNSTALDHLHLKHHIDKTTGELKSFRGDSVDSSQPSISDYQDMKSIVFSRRLDRFKELLVRWLVCCHIAFFQIENDYFRDLLFYLFPPLADLLPKAASTIRQWVMNMFEVRKERLRQDMLDSRSSISLSFDLWTSPNYLAVLGVAAHFIDKSGLRRTAVLALREVEGEHSGENIADVLLQVIKDYKITDRVGYFMSDNASANDVCVDFVLRAVYPRMSDKQRKRRRIRCFGHIVNLCAQAFLIGKDAEKVCKDLDAAYREGDMKRIQELWRKRGAIGRLHNIIKYIRASPQRRQFFRSIVCGGELSEFDGLELIQSQQTRWNSYFTSIGRALNVKERIQVFCDQYEAGQSQKSLTEDRLSEQQWDELAHLHDQLETFYDGTLSTEGRLSTLADHFQTLDWLLNEIQQAKIKFEELHKEAVRRNTNRGTVDAEADDFAFLAASAEASWRKAEEYFKKADETPAYYAAIALNPTLKNQWYIETWIDEEKKSWIPSVTKLVRGLWLEEYRGRHSTKHTSVSASFCPTLPAPVRKEKAFVAVKSHKRLKLRHEALATDPPAVDLLDQFLETDVIRLGEDESFDPIRYWNDRYYTQPDLARMALDVLAVPSMSDECERLFSSAKILLSDRRSRLKIDIIEASECLRSWFGPPAQNTFEDINIGRLEGESDLQGTRHGGEGSEIRMGNEDLQTVEQEGFLDEDNTTQDGLR</sequence>